<protein>
    <submittedName>
        <fullName evidence="9">Peptidase C10 family</fullName>
    </submittedName>
</protein>
<feature type="active site" description="Nucleophile" evidence="6">
    <location>
        <position position="181"/>
    </location>
</feature>
<keyword evidence="2" id="KW-0645">Protease</keyword>
<feature type="domain" description="Spi protease inhibitor" evidence="8">
    <location>
        <begin position="19"/>
        <end position="114"/>
    </location>
</feature>
<dbReference type="RefSeq" id="WP_004369623.1">
    <property type="nucleotide sequence ID" value="NZ_GL833119.1"/>
</dbReference>
<name>E7RQN5_9BACT</name>
<evidence type="ECO:0000256" key="6">
    <source>
        <dbReference type="PIRSR" id="PIRSR600200-1"/>
    </source>
</evidence>
<organism evidence="9 10">
    <name type="scientific">Hoylesella oralis ATCC 33269</name>
    <dbReference type="NCBI Taxonomy" id="873533"/>
    <lineage>
        <taxon>Bacteria</taxon>
        <taxon>Pseudomonadati</taxon>
        <taxon>Bacteroidota</taxon>
        <taxon>Bacteroidia</taxon>
        <taxon>Bacteroidales</taxon>
        <taxon>Prevotellaceae</taxon>
        <taxon>Hoylesella</taxon>
    </lineage>
</organism>
<comment type="similarity">
    <text evidence="1">Belongs to the peptidase C10 family.</text>
</comment>
<gene>
    <name evidence="9" type="ORF">HMPREF0663_11486</name>
</gene>
<dbReference type="Pfam" id="PF01640">
    <property type="entry name" value="Peptidase_C10"/>
    <property type="match status" value="1"/>
</dbReference>
<evidence type="ECO:0000256" key="5">
    <source>
        <dbReference type="ARBA" id="ARBA00022807"/>
    </source>
</evidence>
<dbReference type="Gene3D" id="3.90.70.50">
    <property type="entry name" value="Peptidase C10, streptopain"/>
    <property type="match status" value="1"/>
</dbReference>
<dbReference type="InterPro" id="IPR025896">
    <property type="entry name" value="Spi_Prtas-inh"/>
</dbReference>
<proteinExistence type="inferred from homology"/>
<dbReference type="HOGENOM" id="CLU_287831_0_0_10"/>
<keyword evidence="3 7" id="KW-0732">Signal</keyword>
<sequence>MKTKLLIAVLVLCQFTAFAKPITKEQAKQKAKTFLTSTTANGMRKGKAKGTSSQLTAVMEDPNFYVFNVGTDNGYVVVSGSDRTQAILGYTDAGAIDAGNIPDPMKEWFKELSTAVAMMESGQTAGKKKVSQAKASSTRSITKNVIPILVQCRWNQGEPYNLDCPEYKSKNGNKGRCATGCVATAMAQILGYWRTPVTTVPRIPSYKYLYEDSLYTLDALPPVTFDWEHITDIYDDNSSAESKKAISQLMRYVGQSVHMSYGPSSGAGIGHIATAFIKYFGFDPNLHYESHSSYSYQEWEDLIYSELAAGRPLAMNANTSEGGGGHEFVLDGYDGNGYYHINWGWGGLDDGYFLLTVMSPGQQGIGGSSSADGYSMGQGIVVGIKPAESGAVADEEVPRISIFDLRLDNTTYTRKSAKSYFTPKITYAAGTSMRESYIFDTTFTLYDTKGNIVKENIGMESGFNLSPGTYWPTRSITTLFGPGLPDGTYYIKGRSRKHGTDDWVEDKYFNTNYIIAEIKNETELTLTIFPIFNLKVNSLDLIGNSSVGTEQKVKVNITNNASEYYNEMYLIEDDKWISGNCVNLPAGKTTEVFFKYTPKTAGQHTLALSRSKQKEDIFYTTTKTITKATKGNLAIVMTPLSYVESSTNPSTIYGNQMNMQVRVFNKDSIPYIGNIKVAPWELAGSYYWIRGELTQAINLEAGRDTTLVFEIKNLNIGSTYKFHTNSDNSGSANCGDFCVRTGIQYWTSDGIKHGAKNQSGFSVTKDMVAVDIPGKSTPVTISIGDEYNKNLIVYYEENANVSKRVLTIMKKKVNNIVFGNEAEKIVIDDTYDLCVPKSFTAKQISYAHKVGNIDTNHGWSTIVLPFAPQTIEAGGKAIDWFRNATDTGKELVLKEFSSAEDNHVYFNFADKLNANRPYMVAYAGTQNGKIFNHSGQTITFSATDAMVVAAERISTYSTDYKYMGTIIADTLDNAYTLDADGRQFTAVSKATIAPFHAYFVANNQDAATAKALIIGDETTATGITDIKTDRQDKEMNLYNANGIKVTVATEYNITTVLKSLPKGIYIFNGKKYAK</sequence>
<evidence type="ECO:0000256" key="3">
    <source>
        <dbReference type="ARBA" id="ARBA00022729"/>
    </source>
</evidence>
<dbReference type="Pfam" id="PF13734">
    <property type="entry name" value="Inhibitor_I69"/>
    <property type="match status" value="1"/>
</dbReference>
<evidence type="ECO:0000313" key="10">
    <source>
        <dbReference type="Proteomes" id="UP000005580"/>
    </source>
</evidence>
<dbReference type="STRING" id="28134.SAMN05444288_2066"/>
<evidence type="ECO:0000256" key="4">
    <source>
        <dbReference type="ARBA" id="ARBA00022801"/>
    </source>
</evidence>
<dbReference type="EMBL" id="AEPE02000005">
    <property type="protein sequence ID" value="EFZ36573.1"/>
    <property type="molecule type" value="Genomic_DNA"/>
</dbReference>
<reference evidence="9" key="1">
    <citation type="submission" date="2011-01" db="EMBL/GenBank/DDBJ databases">
        <authorList>
            <person name="Muzny D."/>
            <person name="Qin X."/>
            <person name="Buhay C."/>
            <person name="Dugan-Rocha S."/>
            <person name="Ding Y."/>
            <person name="Chen G."/>
            <person name="Hawes A."/>
            <person name="Holder M."/>
            <person name="Jhangiani S."/>
            <person name="Johnson A."/>
            <person name="Khan Z."/>
            <person name="Li Z."/>
            <person name="Liu W."/>
            <person name="Liu X."/>
            <person name="Perez L."/>
            <person name="Shen H."/>
            <person name="Wang Q."/>
            <person name="Watt J."/>
            <person name="Xi L."/>
            <person name="Xin Y."/>
            <person name="Zhou J."/>
            <person name="Deng J."/>
            <person name="Jiang H."/>
            <person name="Liu Y."/>
            <person name="Qu J."/>
            <person name="Song X.-Z."/>
            <person name="Zhang L."/>
            <person name="Villasana D."/>
            <person name="Johnson A."/>
            <person name="Liu J."/>
            <person name="Liyanage D."/>
            <person name="Lorensuhewa L."/>
            <person name="Robinson T."/>
            <person name="Song A."/>
            <person name="Song B.-B."/>
            <person name="Dinh H."/>
            <person name="Thornton R."/>
            <person name="Coyle M."/>
            <person name="Francisco L."/>
            <person name="Jackson L."/>
            <person name="Javaid M."/>
            <person name="Korchina V."/>
            <person name="Kovar C."/>
            <person name="Mata R."/>
            <person name="Mathew T."/>
            <person name="Ngo R."/>
            <person name="Nguyen L."/>
            <person name="Nguyen N."/>
            <person name="Okwuonu G."/>
            <person name="Ongeri F."/>
            <person name="Pham C."/>
            <person name="Simmons D."/>
            <person name="Wilczek-Boney K."/>
            <person name="Hale W."/>
            <person name="Jakkamsetti A."/>
            <person name="Pham P."/>
            <person name="Ruth R."/>
            <person name="San Lucas F."/>
            <person name="Warren J."/>
            <person name="Zhang J."/>
            <person name="Zhao Z."/>
            <person name="Zhou C."/>
            <person name="Zhu D."/>
            <person name="Lee S."/>
            <person name="Bess C."/>
            <person name="Blankenburg K."/>
            <person name="Forbes L."/>
            <person name="Fu Q."/>
            <person name="Gubbala S."/>
            <person name="Hirani K."/>
            <person name="Jayaseelan J.C."/>
            <person name="Lara F."/>
            <person name="Munidasa M."/>
            <person name="Palculict T."/>
            <person name="Patil S."/>
            <person name="Pu L.-L."/>
            <person name="Saada N."/>
            <person name="Tang L."/>
            <person name="Weissenberger G."/>
            <person name="Zhu Y."/>
            <person name="Hemphill L."/>
            <person name="Shang Y."/>
            <person name="Youmans B."/>
            <person name="Ayvaz T."/>
            <person name="Ross M."/>
            <person name="Santibanez J."/>
            <person name="Aqrawi P."/>
            <person name="Gross S."/>
            <person name="Joshi V."/>
            <person name="Fowler G."/>
            <person name="Nazareth L."/>
            <person name="Reid J."/>
            <person name="Worley K."/>
            <person name="Petrosino J."/>
            <person name="Highlander S."/>
            <person name="Gibbs R."/>
        </authorList>
    </citation>
    <scope>NUCLEOTIDE SEQUENCE [LARGE SCALE GENOMIC DNA]</scope>
    <source>
        <strain evidence="9">ATCC 33269</strain>
    </source>
</reference>
<dbReference type="GO" id="GO:0008234">
    <property type="term" value="F:cysteine-type peptidase activity"/>
    <property type="evidence" value="ECO:0007669"/>
    <property type="project" value="UniProtKB-KW"/>
</dbReference>
<keyword evidence="4" id="KW-0378">Hydrolase</keyword>
<evidence type="ECO:0000256" key="7">
    <source>
        <dbReference type="SAM" id="SignalP"/>
    </source>
</evidence>
<dbReference type="SUPFAM" id="SSF54001">
    <property type="entry name" value="Cysteine proteinases"/>
    <property type="match status" value="1"/>
</dbReference>
<dbReference type="InterPro" id="IPR000200">
    <property type="entry name" value="Peptidase_C10"/>
</dbReference>
<accession>E7RQN5</accession>
<evidence type="ECO:0000256" key="1">
    <source>
        <dbReference type="ARBA" id="ARBA00009693"/>
    </source>
</evidence>
<dbReference type="GO" id="GO:0006508">
    <property type="term" value="P:proteolysis"/>
    <property type="evidence" value="ECO:0007669"/>
    <property type="project" value="UniProtKB-KW"/>
</dbReference>
<dbReference type="InterPro" id="IPR038765">
    <property type="entry name" value="Papain-like_cys_pep_sf"/>
</dbReference>
<evidence type="ECO:0000256" key="2">
    <source>
        <dbReference type="ARBA" id="ARBA00022670"/>
    </source>
</evidence>
<dbReference type="Proteomes" id="UP000005580">
    <property type="component" value="Unassembled WGS sequence"/>
</dbReference>
<dbReference type="InterPro" id="IPR044934">
    <property type="entry name" value="Streptopain_sf"/>
</dbReference>
<keyword evidence="10" id="KW-1185">Reference proteome</keyword>
<dbReference type="AlphaFoldDB" id="E7RQN5"/>
<evidence type="ECO:0000313" key="9">
    <source>
        <dbReference type="EMBL" id="EFZ36573.1"/>
    </source>
</evidence>
<keyword evidence="5" id="KW-0788">Thiol protease</keyword>
<dbReference type="eggNOG" id="ENOG502ZR0D">
    <property type="taxonomic scope" value="Bacteria"/>
</dbReference>
<feature type="signal peptide" evidence="7">
    <location>
        <begin position="1"/>
        <end position="19"/>
    </location>
</feature>
<comment type="caution">
    <text evidence="9">The sequence shown here is derived from an EMBL/GenBank/DDBJ whole genome shotgun (WGS) entry which is preliminary data.</text>
</comment>
<dbReference type="PRINTS" id="PR00797">
    <property type="entry name" value="STREPTOPAIN"/>
</dbReference>
<feature type="active site" description="Proton acceptor" evidence="6">
    <location>
        <position position="326"/>
    </location>
</feature>
<evidence type="ECO:0000259" key="8">
    <source>
        <dbReference type="Pfam" id="PF13734"/>
    </source>
</evidence>
<feature type="chain" id="PRO_5003224147" evidence="7">
    <location>
        <begin position="20"/>
        <end position="1074"/>
    </location>
</feature>